<dbReference type="GeneID" id="93699821"/>
<evidence type="ECO:0000313" key="2">
    <source>
        <dbReference type="Proteomes" id="UP000036202"/>
    </source>
</evidence>
<proteinExistence type="predicted"/>
<name>A0A0H4KMY0_9BACI</name>
<reference evidence="2" key="2">
    <citation type="submission" date="2015-06" db="EMBL/GenBank/DDBJ databases">
        <title>Genome Sequence of Bacillus endophyticus and Analysis of its Companion Mechanism in the Ketogulonigenium vulgare-Bacillus strain Consortium.</title>
        <authorList>
            <person name="Jia N."/>
            <person name="Du J."/>
            <person name="Ding M.-Z."/>
            <person name="Gao F."/>
            <person name="Yuan Y.-J."/>
        </authorList>
    </citation>
    <scope>NUCLEOTIDE SEQUENCE [LARGE SCALE GENOMIC DNA]</scope>
    <source>
        <strain evidence="2">Hbe603</strain>
    </source>
</reference>
<dbReference type="Proteomes" id="UP000036202">
    <property type="component" value="Chromosome"/>
</dbReference>
<dbReference type="AlphaFoldDB" id="A0A0H4KMY0"/>
<dbReference type="Pfam" id="PF10750">
    <property type="entry name" value="DUF2536"/>
    <property type="match status" value="1"/>
</dbReference>
<dbReference type="KEGG" id="beo:BEH_20285"/>
<sequence length="69" mass="8106">MGLQLQMIQDKVEFFEETSIEKLESKINEQIENNRAIFLEVHHVGHQTIVHPETGARLYTAVVHFKFKK</sequence>
<accession>A0A0H4KMY0</accession>
<accession>A0A1X7CW03</accession>
<dbReference type="EMBL" id="CP011974">
    <property type="protein sequence ID" value="AKO94226.1"/>
    <property type="molecule type" value="Genomic_DNA"/>
</dbReference>
<dbReference type="RefSeq" id="WP_019391394.1">
    <property type="nucleotide sequence ID" value="NZ_ALIM01000014.1"/>
</dbReference>
<dbReference type="InterPro" id="IPR019686">
    <property type="entry name" value="DUF2536"/>
</dbReference>
<gene>
    <name evidence="1" type="ORF">BEH_20285</name>
</gene>
<protein>
    <submittedName>
        <fullName evidence="1">Uncharacterized protein</fullName>
    </submittedName>
</protein>
<evidence type="ECO:0000313" key="1">
    <source>
        <dbReference type="EMBL" id="AKO94226.1"/>
    </source>
</evidence>
<organism evidence="1 2">
    <name type="scientific">Priestia filamentosa</name>
    <dbReference type="NCBI Taxonomy" id="1402861"/>
    <lineage>
        <taxon>Bacteria</taxon>
        <taxon>Bacillati</taxon>
        <taxon>Bacillota</taxon>
        <taxon>Bacilli</taxon>
        <taxon>Bacillales</taxon>
        <taxon>Bacillaceae</taxon>
        <taxon>Priestia</taxon>
    </lineage>
</organism>
<keyword evidence="2" id="KW-1185">Reference proteome</keyword>
<dbReference type="PATRIC" id="fig|135735.6.peg.4294"/>
<dbReference type="OrthoDB" id="2454327at2"/>
<reference evidence="1 2" key="1">
    <citation type="journal article" date="2015" name="PLoS ONE">
        <title>Genome Sequence of Bacillus endophyticus and Analysis of Its Companion Mechanism in the Ketogulonigenium vulgare-Bacillus Strain Consortium.</title>
        <authorList>
            <person name="Jia N."/>
            <person name="Du J."/>
            <person name="Ding M.Z."/>
            <person name="Gao F."/>
            <person name="Yuan Y.J."/>
        </authorList>
    </citation>
    <scope>NUCLEOTIDE SEQUENCE [LARGE SCALE GENOMIC DNA]</scope>
    <source>
        <strain evidence="1 2">Hbe603</strain>
    </source>
</reference>
<dbReference type="eggNOG" id="ENOG50331G7">
    <property type="taxonomic scope" value="Bacteria"/>
</dbReference>